<organism evidence="3 4">
    <name type="scientific">Candidatus Coproplasma stercoripullorum</name>
    <dbReference type="NCBI Taxonomy" id="2840751"/>
    <lineage>
        <taxon>Bacteria</taxon>
        <taxon>Bacillati</taxon>
        <taxon>Bacillota</taxon>
        <taxon>Clostridia</taxon>
        <taxon>Eubacteriales</taxon>
        <taxon>Candidatus Coproplasma</taxon>
    </lineage>
</organism>
<dbReference type="EMBL" id="DVHB01000038">
    <property type="protein sequence ID" value="HIR39114.1"/>
    <property type="molecule type" value="Genomic_DNA"/>
</dbReference>
<comment type="subcellular location">
    <subcellularLocation>
        <location evidence="1">Cell envelope</location>
    </subcellularLocation>
</comment>
<dbReference type="Gene3D" id="2.60.120.260">
    <property type="entry name" value="Galactose-binding domain-like"/>
    <property type="match status" value="1"/>
</dbReference>
<dbReference type="GO" id="GO:0030313">
    <property type="term" value="C:cell envelope"/>
    <property type="evidence" value="ECO:0007669"/>
    <property type="project" value="UniProtKB-SubCell"/>
</dbReference>
<dbReference type="InterPro" id="IPR013378">
    <property type="entry name" value="InlB-like_B-rpt"/>
</dbReference>
<keyword evidence="2" id="KW-0732">Signal</keyword>
<dbReference type="PROSITE" id="PS51257">
    <property type="entry name" value="PROKAR_LIPOPROTEIN"/>
    <property type="match status" value="1"/>
</dbReference>
<feature type="signal peptide" evidence="2">
    <location>
        <begin position="1"/>
        <end position="23"/>
    </location>
</feature>
<name>A0A9D1AH84_9FIRM</name>
<protein>
    <submittedName>
        <fullName evidence="3">InlB B-repeat-containing protein</fullName>
    </submittedName>
</protein>
<sequence>MKGKIKKAMAVCAAGCMFMLGFGACVDSPQTYEEEGNVITFDYNDGFSRPYTVIVDDSDSAEEPETPLREGYKFIGWTTEKDGGTAIEFPYTPSGDQTLYAAWEAEKYNVVFNFDYDNNIVEQQCEYDSQINAPEAPEREGWTLYEWRINSSDGAVAHFPYTVKRDVTFYANWTNNSDIITVQFDLGYQPADPVEPIEPLTLISGESIRNSDLPEPERNGYTLEGWSLTPGGKPVDMPFKPDSNCTLYAVWEEVAYTVVFWTNYVDNNVMFDTKTAVGGGAIEAPEEEPVREGYIFDGWYGSAKGGERIEFPYTPSDDTRIYAHWKHTPVETNIFQAEYVEFDSNELFPGYSGENRGDDIIVQASSAGVLVDNDYPLSNAQQAVGHQGFVVSYLYKRGATLTFVINSSEDVQNASLKVNVGIESQQSATFGPTGLNAWKVSVNGQSLNYTPFTLSISGPVVAGSSRSDFTLVTLGNISLKKGENIIQLVTDNDNAVIGGTTRANAPMVDYIRIDNYGSAVLSWSPVYDNLY</sequence>
<gene>
    <name evidence="3" type="ORF">IAB90_01910</name>
</gene>
<accession>A0A9D1AH84</accession>
<evidence type="ECO:0000313" key="4">
    <source>
        <dbReference type="Proteomes" id="UP000824179"/>
    </source>
</evidence>
<evidence type="ECO:0000313" key="3">
    <source>
        <dbReference type="EMBL" id="HIR39114.1"/>
    </source>
</evidence>
<dbReference type="Pfam" id="PF09479">
    <property type="entry name" value="Flg_new"/>
    <property type="match status" value="4"/>
</dbReference>
<proteinExistence type="predicted"/>
<dbReference type="Proteomes" id="UP000824179">
    <property type="component" value="Unassembled WGS sequence"/>
</dbReference>
<feature type="chain" id="PRO_5038767384" evidence="2">
    <location>
        <begin position="24"/>
        <end position="531"/>
    </location>
</feature>
<evidence type="ECO:0000256" key="2">
    <source>
        <dbReference type="SAM" id="SignalP"/>
    </source>
</evidence>
<comment type="caution">
    <text evidence="3">The sequence shown here is derived from an EMBL/GenBank/DDBJ whole genome shotgun (WGS) entry which is preliminary data.</text>
</comment>
<dbReference type="NCBIfam" id="TIGR02543">
    <property type="entry name" value="List_Bact_rpt"/>
    <property type="match status" value="2"/>
</dbReference>
<dbReference type="AlphaFoldDB" id="A0A9D1AH84"/>
<dbReference type="InterPro" id="IPR042229">
    <property type="entry name" value="Listeria/Bacterioides_rpt_sf"/>
</dbReference>
<reference evidence="3" key="1">
    <citation type="submission" date="2020-10" db="EMBL/GenBank/DDBJ databases">
        <authorList>
            <person name="Gilroy R."/>
        </authorList>
    </citation>
    <scope>NUCLEOTIDE SEQUENCE</scope>
    <source>
        <strain evidence="3">ChiW25-3613</strain>
    </source>
</reference>
<evidence type="ECO:0000256" key="1">
    <source>
        <dbReference type="ARBA" id="ARBA00004196"/>
    </source>
</evidence>
<dbReference type="Gene3D" id="2.60.40.4270">
    <property type="entry name" value="Listeria-Bacteroides repeat domain"/>
    <property type="match status" value="4"/>
</dbReference>
<reference evidence="3" key="2">
    <citation type="journal article" date="2021" name="PeerJ">
        <title>Extensive microbial diversity within the chicken gut microbiome revealed by metagenomics and culture.</title>
        <authorList>
            <person name="Gilroy R."/>
            <person name="Ravi A."/>
            <person name="Getino M."/>
            <person name="Pursley I."/>
            <person name="Horton D.L."/>
            <person name="Alikhan N.F."/>
            <person name="Baker D."/>
            <person name="Gharbi K."/>
            <person name="Hall N."/>
            <person name="Watson M."/>
            <person name="Adriaenssens E.M."/>
            <person name="Foster-Nyarko E."/>
            <person name="Jarju S."/>
            <person name="Secka A."/>
            <person name="Antonio M."/>
            <person name="Oren A."/>
            <person name="Chaudhuri R.R."/>
            <person name="La Ragione R."/>
            <person name="Hildebrand F."/>
            <person name="Pallen M.J."/>
        </authorList>
    </citation>
    <scope>NUCLEOTIDE SEQUENCE</scope>
    <source>
        <strain evidence="3">ChiW25-3613</strain>
    </source>
</reference>